<accession>A0A7T4G6Z3</accession>
<evidence type="ECO:0000313" key="1">
    <source>
        <dbReference type="EMBL" id="QQB83402.1"/>
    </source>
</evidence>
<keyword evidence="2" id="KW-1185">Reference proteome</keyword>
<dbReference type="EMBL" id="CP066023">
    <property type="protein sequence ID" value="QQB83402.1"/>
    <property type="molecule type" value="Genomic_DNA"/>
</dbReference>
<sequence length="186" mass="21078">MCSKNHQYLLDFAGNKTISIPGAVKNEVERKLAKRRFACGKGHWDWFLGQPNVEVLDDDYKKLYPYVRLYSGPGFTFQEGKAKHLGEYIAIAHCLYVKDQDNGVATALIMDDGDACELARKQKAGYVFNTEHVLLQCVKSGSIGSRGQAKEIWKDLQKFDGLVNFEHTKLNGKSLYKKPYKKPAKK</sequence>
<dbReference type="Proteomes" id="UP000595198">
    <property type="component" value="Chromosome"/>
</dbReference>
<gene>
    <name evidence="1" type="ORF">I6H48_04095</name>
</gene>
<reference evidence="1 2" key="1">
    <citation type="submission" date="2020-12" db="EMBL/GenBank/DDBJ databases">
        <title>FDA dAtabase for Regulatory Grade micrObial Sequences (FDA-ARGOS): Supporting development and validation of Infectious Disease Dx tests.</title>
        <authorList>
            <person name="Sproer C."/>
            <person name="Gronow S."/>
            <person name="Severitt S."/>
            <person name="Schroder I."/>
            <person name="Tallon L."/>
            <person name="Sadzewicz L."/>
            <person name="Zhao X."/>
            <person name="Boylan J."/>
            <person name="Ott S."/>
            <person name="Bowen H."/>
            <person name="Vavikolanu K."/>
            <person name="Mehta A."/>
            <person name="Aluvathingal J."/>
            <person name="Nadendla S."/>
            <person name="Lowell S."/>
            <person name="Myers T."/>
            <person name="Yan Y."/>
            <person name="Sichtig H."/>
        </authorList>
    </citation>
    <scope>NUCLEOTIDE SEQUENCE [LARGE SCALE GENOMIC DNA]</scope>
    <source>
        <strain evidence="1 2">FDAARGOS_991</strain>
    </source>
</reference>
<dbReference type="RefSeq" id="WP_198493790.1">
    <property type="nucleotide sequence ID" value="NZ_CP066023.1"/>
</dbReference>
<proteinExistence type="predicted"/>
<evidence type="ECO:0000313" key="2">
    <source>
        <dbReference type="Proteomes" id="UP000595198"/>
    </source>
</evidence>
<name>A0A7T4G6Z3_CORAY</name>
<protein>
    <submittedName>
        <fullName evidence="1">Uncharacterized protein</fullName>
    </submittedName>
</protein>
<organism evidence="1 2">
    <name type="scientific">Corynebacterium amycolatum</name>
    <dbReference type="NCBI Taxonomy" id="43765"/>
    <lineage>
        <taxon>Bacteria</taxon>
        <taxon>Bacillati</taxon>
        <taxon>Actinomycetota</taxon>
        <taxon>Actinomycetes</taxon>
        <taxon>Mycobacteriales</taxon>
        <taxon>Corynebacteriaceae</taxon>
        <taxon>Corynebacterium</taxon>
    </lineage>
</organism>